<keyword evidence="1" id="KW-0732">Signal</keyword>
<name>A0A6J4VBP1_9BACT</name>
<protein>
    <recommendedName>
        <fullName evidence="3">CHRD domain-containing protein</fullName>
    </recommendedName>
</protein>
<sequence>MIQVRSRFVGAVAGLATAALVATGGPLLAAQDAAPMAGIPNHIHQGSCANLSTVVAPLASLSFAAQGAATPMASPMAGMATPVAGMATPMASPMAGMTGGAIPVAAATTEVPLTLAEILAAPHAINLHDPAAPEDPTRYLACGDLAGAPDAQGNLFVGLGEINDSGFSGTAWLLDQAATGGTGTVVTLFLSENQGGM</sequence>
<gene>
    <name evidence="2" type="ORF">AVDCRST_MAG19-3131</name>
</gene>
<organism evidence="2">
    <name type="scientific">uncultured Thermomicrobiales bacterium</name>
    <dbReference type="NCBI Taxonomy" id="1645740"/>
    <lineage>
        <taxon>Bacteria</taxon>
        <taxon>Pseudomonadati</taxon>
        <taxon>Thermomicrobiota</taxon>
        <taxon>Thermomicrobia</taxon>
        <taxon>Thermomicrobiales</taxon>
        <taxon>environmental samples</taxon>
    </lineage>
</organism>
<evidence type="ECO:0008006" key="3">
    <source>
        <dbReference type="Google" id="ProtNLM"/>
    </source>
</evidence>
<dbReference type="AlphaFoldDB" id="A0A6J4VBP1"/>
<dbReference type="EMBL" id="CADCWL010000163">
    <property type="protein sequence ID" value="CAA9574121.1"/>
    <property type="molecule type" value="Genomic_DNA"/>
</dbReference>
<evidence type="ECO:0000256" key="1">
    <source>
        <dbReference type="SAM" id="SignalP"/>
    </source>
</evidence>
<accession>A0A6J4VBP1</accession>
<feature type="chain" id="PRO_5027065936" description="CHRD domain-containing protein" evidence="1">
    <location>
        <begin position="30"/>
        <end position="197"/>
    </location>
</feature>
<feature type="signal peptide" evidence="1">
    <location>
        <begin position="1"/>
        <end position="29"/>
    </location>
</feature>
<evidence type="ECO:0000313" key="2">
    <source>
        <dbReference type="EMBL" id="CAA9574121.1"/>
    </source>
</evidence>
<proteinExistence type="predicted"/>
<reference evidence="2" key="1">
    <citation type="submission" date="2020-02" db="EMBL/GenBank/DDBJ databases">
        <authorList>
            <person name="Meier V. D."/>
        </authorList>
    </citation>
    <scope>NUCLEOTIDE SEQUENCE</scope>
    <source>
        <strain evidence="2">AVDCRST_MAG19</strain>
    </source>
</reference>